<dbReference type="InterPro" id="IPR050361">
    <property type="entry name" value="MPP/UQCRC_Complex"/>
</dbReference>
<organism evidence="4 5">
    <name type="scientific">Stylonychia lemnae</name>
    <name type="common">Ciliate</name>
    <dbReference type="NCBI Taxonomy" id="5949"/>
    <lineage>
        <taxon>Eukaryota</taxon>
        <taxon>Sar</taxon>
        <taxon>Alveolata</taxon>
        <taxon>Ciliophora</taxon>
        <taxon>Intramacronucleata</taxon>
        <taxon>Spirotrichea</taxon>
        <taxon>Stichotrichia</taxon>
        <taxon>Sporadotrichida</taxon>
        <taxon>Oxytrichidae</taxon>
        <taxon>Stylonychinae</taxon>
        <taxon>Stylonychia</taxon>
    </lineage>
</organism>
<dbReference type="InterPro" id="IPR011249">
    <property type="entry name" value="Metalloenz_LuxS/M16"/>
</dbReference>
<comment type="function">
    <text evidence="1">Substrate recognition and binding subunit of the essential mitochondrial processing protease (MPP), which cleaves the mitochondrial sequence off newly imported precursors proteins.</text>
</comment>
<dbReference type="AlphaFoldDB" id="A0A078A6Z5"/>
<keyword evidence="4" id="KW-0645">Protease</keyword>
<evidence type="ECO:0000313" key="5">
    <source>
        <dbReference type="Proteomes" id="UP000039865"/>
    </source>
</evidence>
<proteinExistence type="inferred from homology"/>
<dbReference type="GO" id="GO:0006508">
    <property type="term" value="P:proteolysis"/>
    <property type="evidence" value="ECO:0007669"/>
    <property type="project" value="UniProtKB-KW"/>
</dbReference>
<dbReference type="PANTHER" id="PTHR11851">
    <property type="entry name" value="METALLOPROTEASE"/>
    <property type="match status" value="1"/>
</dbReference>
<dbReference type="GO" id="GO:0005739">
    <property type="term" value="C:mitochondrion"/>
    <property type="evidence" value="ECO:0007669"/>
    <property type="project" value="TreeGrafter"/>
</dbReference>
<dbReference type="OrthoDB" id="308727at2759"/>
<dbReference type="SUPFAM" id="SSF63411">
    <property type="entry name" value="LuxS/MPP-like metallohydrolase"/>
    <property type="match status" value="2"/>
</dbReference>
<gene>
    <name evidence="4" type="primary">Contig1132.g1230</name>
    <name evidence="4" type="ORF">STYLEM_6615</name>
</gene>
<accession>A0A078A6Z5</accession>
<evidence type="ECO:0000313" key="4">
    <source>
        <dbReference type="EMBL" id="CDW77651.1"/>
    </source>
</evidence>
<dbReference type="InParanoid" id="A0A078A6Z5"/>
<dbReference type="Proteomes" id="UP000039865">
    <property type="component" value="Unassembled WGS sequence"/>
</dbReference>
<dbReference type="GO" id="GO:0008233">
    <property type="term" value="F:peptidase activity"/>
    <property type="evidence" value="ECO:0007669"/>
    <property type="project" value="UniProtKB-KW"/>
</dbReference>
<dbReference type="OMA" id="LKYHHSP"/>
<keyword evidence="4" id="KW-0378">Hydrolase</keyword>
<name>A0A078A6Z5_STYLE</name>
<sequence length="485" mass="54486">MLSKAFKSQSKTLLQHFRRDFGSNPGILARILNTVDTKTSAYSMAKYDPTGHKPIEANDQAPEYNITTLSNGFTVLTESQVFPGAVNMGFLIDVGTRDETHETSGALLALKNTYLKTLKHTNETINYGMIQMSGGDMVMDYDQERMFFKGHCLEYDTIDMFQMLVDIALEPRSVLAANVARSKNRKSHDLSKHLHKYDPFSENSDLVLRTAYGYNTLGMPRLGLEHNIDNIDARMLQQFIMDNITPRKCLIVASGVQNHKEYVDLVKERLGDLLPVPEHLYKRTASEYIGGEYRSWTESPQTNIVLAFNSSQWNHEDTAAHHVMHSLIGNSAHGKNRAYNLLKSHNFVDSVESLNSHFSDSGIFGIQIQGAGSHSQDLLHVALEELANLRNGVSDEELARAKNKLKMQTLTNLEKSEDRLEEIAKNFLTFGDLTFHQYCDQIDKVTSEDINRAAGRTLSTKPTMVVTGGAINLVPTITDVQRQLQ</sequence>
<dbReference type="Gene3D" id="3.30.830.10">
    <property type="entry name" value="Metalloenzyme, LuxS/M16 peptidase-like"/>
    <property type="match status" value="2"/>
</dbReference>
<evidence type="ECO:0000259" key="3">
    <source>
        <dbReference type="Pfam" id="PF05193"/>
    </source>
</evidence>
<dbReference type="GO" id="GO:0046872">
    <property type="term" value="F:metal ion binding"/>
    <property type="evidence" value="ECO:0007669"/>
    <property type="project" value="InterPro"/>
</dbReference>
<dbReference type="PANTHER" id="PTHR11851:SF49">
    <property type="entry name" value="MITOCHONDRIAL-PROCESSING PEPTIDASE SUBUNIT ALPHA"/>
    <property type="match status" value="1"/>
</dbReference>
<dbReference type="Pfam" id="PF05193">
    <property type="entry name" value="Peptidase_M16_C"/>
    <property type="match status" value="1"/>
</dbReference>
<feature type="domain" description="Peptidase M16 C-terminal" evidence="3">
    <location>
        <begin position="231"/>
        <end position="405"/>
    </location>
</feature>
<dbReference type="EMBL" id="CCKQ01006341">
    <property type="protein sequence ID" value="CDW77651.1"/>
    <property type="molecule type" value="Genomic_DNA"/>
</dbReference>
<evidence type="ECO:0000256" key="2">
    <source>
        <dbReference type="ARBA" id="ARBA00007261"/>
    </source>
</evidence>
<comment type="similarity">
    <text evidence="2">Belongs to the peptidase M16 family.</text>
</comment>
<keyword evidence="5" id="KW-1185">Reference proteome</keyword>
<reference evidence="4 5" key="1">
    <citation type="submission" date="2014-06" db="EMBL/GenBank/DDBJ databases">
        <authorList>
            <person name="Swart Estienne"/>
        </authorList>
    </citation>
    <scope>NUCLEOTIDE SEQUENCE [LARGE SCALE GENOMIC DNA]</scope>
    <source>
        <strain evidence="4 5">130c</strain>
    </source>
</reference>
<dbReference type="InterPro" id="IPR007863">
    <property type="entry name" value="Peptidase_M16_C"/>
</dbReference>
<protein>
    <submittedName>
        <fullName evidence="4">Processing protease protein</fullName>
    </submittedName>
</protein>
<dbReference type="FunCoup" id="A0A078A6Z5">
    <property type="interactions" value="632"/>
</dbReference>
<evidence type="ECO:0000256" key="1">
    <source>
        <dbReference type="ARBA" id="ARBA00002123"/>
    </source>
</evidence>